<feature type="domain" description="AB hydrolase-1" evidence="2">
    <location>
        <begin position="92"/>
        <end position="354"/>
    </location>
</feature>
<evidence type="ECO:0000256" key="1">
    <source>
        <dbReference type="SAM" id="SignalP"/>
    </source>
</evidence>
<dbReference type="SUPFAM" id="SSF53474">
    <property type="entry name" value="alpha/beta-Hydrolases"/>
    <property type="match status" value="1"/>
</dbReference>
<gene>
    <name evidence="3" type="ORF">L249_6526</name>
</gene>
<feature type="signal peptide" evidence="1">
    <location>
        <begin position="1"/>
        <end position="18"/>
    </location>
</feature>
<dbReference type="AlphaFoldDB" id="A0A367LLP2"/>
<comment type="caution">
    <text evidence="3">The sequence shown here is derived from an EMBL/GenBank/DDBJ whole genome shotgun (WGS) entry which is preliminary data.</text>
</comment>
<sequence length="386" mass="42536">MFVPSMLVFLAAVTTAAARNCIEITVPVELRPRNVFYQVQTPKTEVDLISFVLDFGRRKPLLPQTLAKKSKVYNLATTYCWPDSGPGHSLQILTHGIGFDRSYWDFAHDNGRYSYVDRALARGYSTLSWDRLGIGASSHGDPINEIQLFLQMDALLALTSWVRSGGLPDHHHRHSRMVHVGHSYGSALTTVLTNQHPSMTDCIILTGFSQVYKFLASFILAANLVSVKKIPSLAGLYDEGYVAPHTSIGVQTDFFAPHNFDPAVLQLATERRQPAALGELMTLSYVTSKSSYRGPVLLITGDRDIPFCGGNCSNTPFVGINSANMLENSRPNFASSSIFETVVVEKTGHGLNLEYTAPTTFKMMLDFADKHLPPSEAAGPSYRKKS</sequence>
<evidence type="ECO:0000313" key="4">
    <source>
        <dbReference type="Proteomes" id="UP000253664"/>
    </source>
</evidence>
<dbReference type="InterPro" id="IPR000073">
    <property type="entry name" value="AB_hydrolase_1"/>
</dbReference>
<evidence type="ECO:0000259" key="2">
    <source>
        <dbReference type="Pfam" id="PF12697"/>
    </source>
</evidence>
<accession>A0A367LLP2</accession>
<dbReference type="InterPro" id="IPR029058">
    <property type="entry name" value="AB_hydrolase_fold"/>
</dbReference>
<evidence type="ECO:0000313" key="3">
    <source>
        <dbReference type="EMBL" id="RCI15331.1"/>
    </source>
</evidence>
<dbReference type="STRING" id="1330021.A0A367LLP2"/>
<dbReference type="Pfam" id="PF12697">
    <property type="entry name" value="Abhydrolase_6"/>
    <property type="match status" value="1"/>
</dbReference>
<dbReference type="OrthoDB" id="190201at2759"/>
<organism evidence="3 4">
    <name type="scientific">Ophiocordyceps polyrhachis-furcata BCC 54312</name>
    <dbReference type="NCBI Taxonomy" id="1330021"/>
    <lineage>
        <taxon>Eukaryota</taxon>
        <taxon>Fungi</taxon>
        <taxon>Dikarya</taxon>
        <taxon>Ascomycota</taxon>
        <taxon>Pezizomycotina</taxon>
        <taxon>Sordariomycetes</taxon>
        <taxon>Hypocreomycetidae</taxon>
        <taxon>Hypocreales</taxon>
        <taxon>Ophiocordycipitaceae</taxon>
        <taxon>Ophiocordyceps</taxon>
    </lineage>
</organism>
<keyword evidence="4" id="KW-1185">Reference proteome</keyword>
<proteinExistence type="predicted"/>
<feature type="chain" id="PRO_5016776813" description="AB hydrolase-1 domain-containing protein" evidence="1">
    <location>
        <begin position="19"/>
        <end position="386"/>
    </location>
</feature>
<protein>
    <recommendedName>
        <fullName evidence="2">AB hydrolase-1 domain-containing protein</fullName>
    </recommendedName>
</protein>
<reference evidence="3 4" key="1">
    <citation type="journal article" date="2015" name="BMC Genomics">
        <title>Insights from the genome of Ophiocordyceps polyrhachis-furcata to pathogenicity and host specificity in insect fungi.</title>
        <authorList>
            <person name="Wichadakul D."/>
            <person name="Kobmoo N."/>
            <person name="Ingsriswang S."/>
            <person name="Tangphatsornruang S."/>
            <person name="Chantasingh D."/>
            <person name="Luangsa-ard J.J."/>
            <person name="Eurwilaichitr L."/>
        </authorList>
    </citation>
    <scope>NUCLEOTIDE SEQUENCE [LARGE SCALE GENOMIC DNA]</scope>
    <source>
        <strain evidence="3 4">BCC 54312</strain>
    </source>
</reference>
<keyword evidence="1" id="KW-0732">Signal</keyword>
<dbReference type="Proteomes" id="UP000253664">
    <property type="component" value="Unassembled WGS sequence"/>
</dbReference>
<dbReference type="EMBL" id="LKCN02000003">
    <property type="protein sequence ID" value="RCI15331.1"/>
    <property type="molecule type" value="Genomic_DNA"/>
</dbReference>
<dbReference type="Gene3D" id="3.40.50.1820">
    <property type="entry name" value="alpha/beta hydrolase"/>
    <property type="match status" value="1"/>
</dbReference>
<name>A0A367LLP2_9HYPO</name>